<sequence length="312" mass="32960">MISEEIMKRLARPRAGQVKDTATSVARTPADIPGVADGTPGLGEKMSFDYNPIAAHGEMSFMLQTAMTASMRGGLMTSRSVVAGAKAGDVDVDSVTTSIMRKLKSQVSITALTNYTRASLSITRIGIGDTYGGRMMPGALFSSPVRELLGTQGEGEVVYDGYQPTVKRMVSAISARETAIIELPDEARGALVNLETSWGNAPGFIGGSKGYTISGVTVSVQNEIKALFDHGLTDQLYPQIVAAMQRPGRTLQSVQVRFGSAPLPERIAARSIQKSVVKSGLTGAADFMRLSAAGEVSAGDRRTLPASSVRKQ</sequence>
<dbReference type="AlphaFoldDB" id="A0A2D2C224"/>
<organism evidence="2 3">
    <name type="scientific">Paracoccus yeei</name>
    <dbReference type="NCBI Taxonomy" id="147645"/>
    <lineage>
        <taxon>Bacteria</taxon>
        <taxon>Pseudomonadati</taxon>
        <taxon>Pseudomonadota</taxon>
        <taxon>Alphaproteobacteria</taxon>
        <taxon>Rhodobacterales</taxon>
        <taxon>Paracoccaceae</taxon>
        <taxon>Paracoccus</taxon>
    </lineage>
</organism>
<evidence type="ECO:0000256" key="1">
    <source>
        <dbReference type="SAM" id="MobiDB-lite"/>
    </source>
</evidence>
<evidence type="ECO:0000313" key="2">
    <source>
        <dbReference type="EMBL" id="ATQ56563.1"/>
    </source>
</evidence>
<dbReference type="Proteomes" id="UP000229314">
    <property type="component" value="Chromosome"/>
</dbReference>
<proteinExistence type="predicted"/>
<gene>
    <name evidence="2" type="ORF">PYTT13_12675</name>
</gene>
<protein>
    <submittedName>
        <fullName evidence="2">Uncharacterized protein</fullName>
    </submittedName>
</protein>
<feature type="region of interest" description="Disordered" evidence="1">
    <location>
        <begin position="13"/>
        <end position="38"/>
    </location>
</feature>
<evidence type="ECO:0000313" key="3">
    <source>
        <dbReference type="Proteomes" id="UP000229314"/>
    </source>
</evidence>
<accession>A0A2D2C224</accession>
<reference evidence="2 3" key="1">
    <citation type="submission" date="2017-10" db="EMBL/GenBank/DDBJ databases">
        <title>Complete genome sequence of Paracoccus yeei TT13 isolated from human skin.</title>
        <authorList>
            <person name="Lee K."/>
            <person name="Lim J.Y."/>
            <person name="Hwang I."/>
        </authorList>
    </citation>
    <scope>NUCLEOTIDE SEQUENCE [LARGE SCALE GENOMIC DNA]</scope>
    <source>
        <strain evidence="2 3">TT13</strain>
    </source>
</reference>
<name>A0A2D2C224_9RHOB</name>
<dbReference type="EMBL" id="CP024422">
    <property type="protein sequence ID" value="ATQ56563.1"/>
    <property type="molecule type" value="Genomic_DNA"/>
</dbReference>